<organism evidence="1 2">
    <name type="scientific">Salmonella enterica subsp. indica</name>
    <dbReference type="NCBI Taxonomy" id="59207"/>
    <lineage>
        <taxon>Bacteria</taxon>
        <taxon>Pseudomonadati</taxon>
        <taxon>Pseudomonadota</taxon>
        <taxon>Gammaproteobacteria</taxon>
        <taxon>Enterobacterales</taxon>
        <taxon>Enterobacteriaceae</taxon>
        <taxon>Salmonella</taxon>
    </lineage>
</organism>
<evidence type="ECO:0008006" key="3">
    <source>
        <dbReference type="Google" id="ProtNLM"/>
    </source>
</evidence>
<protein>
    <recommendedName>
        <fullName evidence="3">DUF4145 domain-containing protein</fullName>
    </recommendedName>
</protein>
<proteinExistence type="predicted"/>
<accession>A0A379XLX4</accession>
<dbReference type="RefSeq" id="WP_080074388.1">
    <property type="nucleotide sequence ID" value="NZ_DADWZK010000020.1"/>
</dbReference>
<dbReference type="AlphaFoldDB" id="A0A379XLX4"/>
<name>A0A379XLX4_SALER</name>
<dbReference type="EMBL" id="UGYB01000001">
    <property type="protein sequence ID" value="SUI01536.1"/>
    <property type="molecule type" value="Genomic_DNA"/>
</dbReference>
<evidence type="ECO:0000313" key="2">
    <source>
        <dbReference type="Proteomes" id="UP000254220"/>
    </source>
</evidence>
<sequence>MAELLTKEDTIALVQNGLEIYKEKEFLEAYGIFMGKAQLLEFGLKKVLLSMPGVTITSDKLEKYTLGRTRAALEDNNLRSDYIHLLKIFVEKRNNMAHDFLADFALTQHILQQTGLQHIFMGDLFRAAYELEQLIVLFDYINEANDITAWLEPEAQ</sequence>
<gene>
    <name evidence="1" type="ORF">NCTC12420_01241</name>
</gene>
<dbReference type="Proteomes" id="UP000254220">
    <property type="component" value="Unassembled WGS sequence"/>
</dbReference>
<reference evidence="1 2" key="1">
    <citation type="submission" date="2018-06" db="EMBL/GenBank/DDBJ databases">
        <authorList>
            <consortium name="Pathogen Informatics"/>
            <person name="Doyle S."/>
        </authorList>
    </citation>
    <scope>NUCLEOTIDE SEQUENCE [LARGE SCALE GENOMIC DNA]</scope>
    <source>
        <strain evidence="1 2">NCTC12420</strain>
    </source>
</reference>
<evidence type="ECO:0000313" key="1">
    <source>
        <dbReference type="EMBL" id="SUI01536.1"/>
    </source>
</evidence>